<name>A0A0A9C4H2_ARUDO</name>
<dbReference type="AlphaFoldDB" id="A0A0A9C4H2"/>
<reference evidence="1" key="2">
    <citation type="journal article" date="2015" name="Data Brief">
        <title>Shoot transcriptome of the giant reed, Arundo donax.</title>
        <authorList>
            <person name="Barrero R.A."/>
            <person name="Guerrero F.D."/>
            <person name="Moolhuijzen P."/>
            <person name="Goolsby J.A."/>
            <person name="Tidwell J."/>
            <person name="Bellgard S.E."/>
            <person name="Bellgard M.I."/>
        </authorList>
    </citation>
    <scope>NUCLEOTIDE SEQUENCE</scope>
    <source>
        <tissue evidence="1">Shoot tissue taken approximately 20 cm above the soil surface</tissue>
    </source>
</reference>
<organism evidence="1">
    <name type="scientific">Arundo donax</name>
    <name type="common">Giant reed</name>
    <name type="synonym">Donax arundinaceus</name>
    <dbReference type="NCBI Taxonomy" id="35708"/>
    <lineage>
        <taxon>Eukaryota</taxon>
        <taxon>Viridiplantae</taxon>
        <taxon>Streptophyta</taxon>
        <taxon>Embryophyta</taxon>
        <taxon>Tracheophyta</taxon>
        <taxon>Spermatophyta</taxon>
        <taxon>Magnoliopsida</taxon>
        <taxon>Liliopsida</taxon>
        <taxon>Poales</taxon>
        <taxon>Poaceae</taxon>
        <taxon>PACMAD clade</taxon>
        <taxon>Arundinoideae</taxon>
        <taxon>Arundineae</taxon>
        <taxon>Arundo</taxon>
    </lineage>
</organism>
<sequence length="25" mass="3090">MKNNKSRQLLEHIYISLFHLLNTYI</sequence>
<reference evidence="1" key="1">
    <citation type="submission" date="2014-09" db="EMBL/GenBank/DDBJ databases">
        <authorList>
            <person name="Magalhaes I.L.F."/>
            <person name="Oliveira U."/>
            <person name="Santos F.R."/>
            <person name="Vidigal T.H.D.A."/>
            <person name="Brescovit A.D."/>
            <person name="Santos A.J."/>
        </authorList>
    </citation>
    <scope>NUCLEOTIDE SEQUENCE</scope>
    <source>
        <tissue evidence="1">Shoot tissue taken approximately 20 cm above the soil surface</tissue>
    </source>
</reference>
<protein>
    <submittedName>
        <fullName evidence="1">Uncharacterized protein</fullName>
    </submittedName>
</protein>
<proteinExistence type="predicted"/>
<evidence type="ECO:0000313" key="1">
    <source>
        <dbReference type="EMBL" id="JAD71164.1"/>
    </source>
</evidence>
<dbReference type="EMBL" id="GBRH01226731">
    <property type="protein sequence ID" value="JAD71164.1"/>
    <property type="molecule type" value="Transcribed_RNA"/>
</dbReference>
<accession>A0A0A9C4H2</accession>